<dbReference type="InterPro" id="IPR000847">
    <property type="entry name" value="LysR_HTH_N"/>
</dbReference>
<proteinExistence type="inferred from homology"/>
<reference evidence="7 8" key="1">
    <citation type="journal article" date="2020" name="Microbiol. Resour. Announc.">
        <title>Complete genome sequence of Pseudomonas otitidis strain MrB4, isolated from Lake Biwa in Japan.</title>
        <authorList>
            <person name="Miyazaki K."/>
            <person name="Hase E."/>
            <person name="Maruya T."/>
        </authorList>
    </citation>
    <scope>NUCLEOTIDE SEQUENCE [LARGE SCALE GENOMIC DNA]</scope>
    <source>
        <strain evidence="7 8">MrB4</strain>
    </source>
</reference>
<evidence type="ECO:0000313" key="7">
    <source>
        <dbReference type="EMBL" id="BCA29080.1"/>
    </source>
</evidence>
<organism evidence="7 8">
    <name type="scientific">Metapseudomonas otitidis</name>
    <dbReference type="NCBI Taxonomy" id="319939"/>
    <lineage>
        <taxon>Bacteria</taxon>
        <taxon>Pseudomonadati</taxon>
        <taxon>Pseudomonadota</taxon>
        <taxon>Gammaproteobacteria</taxon>
        <taxon>Pseudomonadales</taxon>
        <taxon>Pseudomonadaceae</taxon>
        <taxon>Metapseudomonas</taxon>
    </lineage>
</organism>
<keyword evidence="4" id="KW-0804">Transcription</keyword>
<dbReference type="PANTHER" id="PTHR30537:SF5">
    <property type="entry name" value="HTH-TYPE TRANSCRIPTIONAL ACTIVATOR TTDR-RELATED"/>
    <property type="match status" value="1"/>
</dbReference>
<dbReference type="GO" id="GO:0003700">
    <property type="term" value="F:DNA-binding transcription factor activity"/>
    <property type="evidence" value="ECO:0007669"/>
    <property type="project" value="InterPro"/>
</dbReference>
<evidence type="ECO:0000259" key="5">
    <source>
        <dbReference type="Pfam" id="PF00126"/>
    </source>
</evidence>
<protein>
    <submittedName>
        <fullName evidence="7">Transcriptional regulator</fullName>
    </submittedName>
</protein>
<dbReference type="Pfam" id="PF03466">
    <property type="entry name" value="LysR_substrate"/>
    <property type="match status" value="1"/>
</dbReference>
<comment type="similarity">
    <text evidence="1">Belongs to the LysR transcriptional regulatory family.</text>
</comment>
<dbReference type="PANTHER" id="PTHR30537">
    <property type="entry name" value="HTH-TYPE TRANSCRIPTIONAL REGULATOR"/>
    <property type="match status" value="1"/>
</dbReference>
<dbReference type="AlphaFoldDB" id="A0A679GP85"/>
<name>A0A679GP85_9GAMM</name>
<evidence type="ECO:0000256" key="3">
    <source>
        <dbReference type="ARBA" id="ARBA00023125"/>
    </source>
</evidence>
<dbReference type="InterPro" id="IPR058163">
    <property type="entry name" value="LysR-type_TF_proteobact-type"/>
</dbReference>
<dbReference type="InterPro" id="IPR005119">
    <property type="entry name" value="LysR_subst-bd"/>
</dbReference>
<dbReference type="Gene3D" id="1.10.10.10">
    <property type="entry name" value="Winged helix-like DNA-binding domain superfamily/Winged helix DNA-binding domain"/>
    <property type="match status" value="1"/>
</dbReference>
<keyword evidence="2" id="KW-0805">Transcription regulation</keyword>
<dbReference type="Proteomes" id="UP000501237">
    <property type="component" value="Chromosome"/>
</dbReference>
<accession>A0A679GP85</accession>
<keyword evidence="3" id="KW-0238">DNA-binding</keyword>
<evidence type="ECO:0000256" key="1">
    <source>
        <dbReference type="ARBA" id="ARBA00009437"/>
    </source>
</evidence>
<dbReference type="KEGG" id="poj:PtoMrB4_30570"/>
<sequence length="320" mass="35668">MTLQEGAGPAHAPGLDETPLDPALLGLDHEAARCFLAAARCGCFMQAARSLSIKPTLLRKKLAQLAAWSGQPLFVHQGNTVVLSPEGRRLRQLFSTRLGLLDLPRAQHEEQPRVRIAVAETLLHDILGRDLLAYLRQHARVRLDLLRLDSTSAPAVEVDVQVWLAPEGPPPDPGFPCDTLACLAPLDYLPHVAKRYSRESSRPRSLLELEDYMLVDLSGQSALEALAPWNRAIAARRSGVTRVNAYEVQRQMIQWSACIGLLPHYVPLIDKNLLALPALFPQPMTLNAWLAVRSEASERDEVQRIVTLVRAAFEERRDWF</sequence>
<evidence type="ECO:0000256" key="2">
    <source>
        <dbReference type="ARBA" id="ARBA00023015"/>
    </source>
</evidence>
<dbReference type="InterPro" id="IPR036388">
    <property type="entry name" value="WH-like_DNA-bd_sf"/>
</dbReference>
<feature type="domain" description="LysR substrate-binding" evidence="6">
    <location>
        <begin position="108"/>
        <end position="313"/>
    </location>
</feature>
<dbReference type="GO" id="GO:0003677">
    <property type="term" value="F:DNA binding"/>
    <property type="evidence" value="ECO:0007669"/>
    <property type="project" value="UniProtKB-KW"/>
</dbReference>
<evidence type="ECO:0000259" key="6">
    <source>
        <dbReference type="Pfam" id="PF03466"/>
    </source>
</evidence>
<evidence type="ECO:0000313" key="8">
    <source>
        <dbReference type="Proteomes" id="UP000501237"/>
    </source>
</evidence>
<dbReference type="EMBL" id="AP022642">
    <property type="protein sequence ID" value="BCA29080.1"/>
    <property type="molecule type" value="Genomic_DNA"/>
</dbReference>
<dbReference type="GeneID" id="57398272"/>
<dbReference type="SUPFAM" id="SSF53850">
    <property type="entry name" value="Periplasmic binding protein-like II"/>
    <property type="match status" value="1"/>
</dbReference>
<dbReference type="InterPro" id="IPR036390">
    <property type="entry name" value="WH_DNA-bd_sf"/>
</dbReference>
<dbReference type="Pfam" id="PF00126">
    <property type="entry name" value="HTH_1"/>
    <property type="match status" value="1"/>
</dbReference>
<dbReference type="RefSeq" id="WP_172433806.1">
    <property type="nucleotide sequence ID" value="NZ_AP022642.1"/>
</dbReference>
<feature type="domain" description="HTH lysR-type" evidence="5">
    <location>
        <begin position="31"/>
        <end position="88"/>
    </location>
</feature>
<gene>
    <name evidence="7" type="ORF">PtoMrB4_30570</name>
</gene>
<dbReference type="Gene3D" id="3.40.190.290">
    <property type="match status" value="1"/>
</dbReference>
<evidence type="ECO:0000256" key="4">
    <source>
        <dbReference type="ARBA" id="ARBA00023163"/>
    </source>
</evidence>
<dbReference type="SUPFAM" id="SSF46785">
    <property type="entry name" value="Winged helix' DNA-binding domain"/>
    <property type="match status" value="1"/>
</dbReference>